<dbReference type="SUPFAM" id="SSF52540">
    <property type="entry name" value="P-loop containing nucleoside triphosphate hydrolases"/>
    <property type="match status" value="1"/>
</dbReference>
<sequence length="411" mass="46429">MSFLSKPFLLLAGISGTGKTRFVREQAKQTGSLAETYCLTSVRPDWHEPSDLLGYVSRLSGSAEFVVTDVLKFIAKAWREILDKGISLSVNEKLLCLQGGVSDIDAIKPYWLCLDEMNLAPVEQYFADYLSVIETRCWAWDEDDFQYSCDPLLKATTIQSIDNIERLREELGFADANYDDAWQHICEYGLSIPFNLIVAGTVNMDETTHGFSRKVIDRALSFDFGDFFPNDFDNFFAPTTTNKALSYPIYSDARTSADKLPKIDIDGCKSIAFINAINNVLAHTPFKLAYRALNELLLAVISSEPEEEIDLKAVWDDFLMCKVLPRIEGDTEKLAAIGAVDISILKQLEEILKSEFGSFWNELPGSDKARPDLYRENVDGDKLIHIACRSKEKINWMESRLATFGFTSFWP</sequence>
<name>A0ABY3FB20_9GAMM</name>
<dbReference type="EMBL" id="VNFF01000015">
    <property type="protein sequence ID" value="TVU81856.1"/>
    <property type="molecule type" value="Genomic_DNA"/>
</dbReference>
<comment type="caution">
    <text evidence="1">The sequence shown here is derived from an EMBL/GenBank/DDBJ whole genome shotgun (WGS) entry which is preliminary data.</text>
</comment>
<reference evidence="1 2" key="1">
    <citation type="submission" date="2019-07" db="EMBL/GenBank/DDBJ databases">
        <title>Diversity of Bacteria from Kongsfjorden, Arctic.</title>
        <authorList>
            <person name="Yu Y."/>
        </authorList>
    </citation>
    <scope>NUCLEOTIDE SEQUENCE [LARGE SCALE GENOMIC DNA]</scope>
    <source>
        <strain evidence="1 2">SM1927</strain>
    </source>
</reference>
<organism evidence="1 2">
    <name type="scientific">Pseudoalteromonas neustonica</name>
    <dbReference type="NCBI Taxonomy" id="1840331"/>
    <lineage>
        <taxon>Bacteria</taxon>
        <taxon>Pseudomonadati</taxon>
        <taxon>Pseudomonadota</taxon>
        <taxon>Gammaproteobacteria</taxon>
        <taxon>Alteromonadales</taxon>
        <taxon>Pseudoalteromonadaceae</taxon>
        <taxon>Pseudoalteromonas</taxon>
    </lineage>
</organism>
<keyword evidence="1" id="KW-0255">Endonuclease</keyword>
<evidence type="ECO:0000313" key="1">
    <source>
        <dbReference type="EMBL" id="TVU81856.1"/>
    </source>
</evidence>
<accession>A0ABY3FB20</accession>
<keyword evidence="1" id="KW-0540">Nuclease</keyword>
<keyword evidence="2" id="KW-1185">Reference proteome</keyword>
<evidence type="ECO:0000313" key="2">
    <source>
        <dbReference type="Proteomes" id="UP000317938"/>
    </source>
</evidence>
<dbReference type="InterPro" id="IPR027417">
    <property type="entry name" value="P-loop_NTPase"/>
</dbReference>
<dbReference type="Proteomes" id="UP000317938">
    <property type="component" value="Unassembled WGS sequence"/>
</dbReference>
<dbReference type="Gene3D" id="3.40.50.300">
    <property type="entry name" value="P-loop containing nucleotide triphosphate hydrolases"/>
    <property type="match status" value="1"/>
</dbReference>
<protein>
    <submittedName>
        <fullName evidence="1">Restriction endonuclease</fullName>
    </submittedName>
</protein>
<gene>
    <name evidence="1" type="ORF">FQP85_15460</name>
</gene>
<keyword evidence="1" id="KW-0378">Hydrolase</keyword>
<proteinExistence type="predicted"/>
<dbReference type="GO" id="GO:0004519">
    <property type="term" value="F:endonuclease activity"/>
    <property type="evidence" value="ECO:0007669"/>
    <property type="project" value="UniProtKB-KW"/>
</dbReference>